<evidence type="ECO:0000313" key="2">
    <source>
        <dbReference type="EMBL" id="RJL33555.1"/>
    </source>
</evidence>
<reference evidence="2 3" key="1">
    <citation type="submission" date="2018-09" db="EMBL/GenBank/DDBJ databases">
        <title>YIM 75507 draft genome.</title>
        <authorList>
            <person name="Tang S."/>
            <person name="Feng Y."/>
        </authorList>
    </citation>
    <scope>NUCLEOTIDE SEQUENCE [LARGE SCALE GENOMIC DNA]</scope>
    <source>
        <strain evidence="2 3">YIM 75507</strain>
    </source>
</reference>
<name>A0A3A4AVB4_9ACTN</name>
<gene>
    <name evidence="2" type="ORF">D5H75_12395</name>
</gene>
<organism evidence="2 3">
    <name type="scientific">Bailinhaonella thermotolerans</name>
    <dbReference type="NCBI Taxonomy" id="1070861"/>
    <lineage>
        <taxon>Bacteria</taxon>
        <taxon>Bacillati</taxon>
        <taxon>Actinomycetota</taxon>
        <taxon>Actinomycetes</taxon>
        <taxon>Streptosporangiales</taxon>
        <taxon>Streptosporangiaceae</taxon>
        <taxon>Bailinhaonella</taxon>
    </lineage>
</organism>
<evidence type="ECO:0000259" key="1">
    <source>
        <dbReference type="Pfam" id="PF07811"/>
    </source>
</evidence>
<sequence>MRERGSMTTEAVLLAPVFLVFMLFLVAAGRIVEAHGEVAGAARDAVRAASVQRDQAQGQAAAEQAAQAALQDSCANGPRVEVEFQAAEGGEGLAGGLAEAAVTCTIDLSVVSFLGIEPQKEMSASAVAPLEQFRRMK</sequence>
<evidence type="ECO:0000313" key="3">
    <source>
        <dbReference type="Proteomes" id="UP000265768"/>
    </source>
</evidence>
<dbReference type="EMBL" id="QZEY01000003">
    <property type="protein sequence ID" value="RJL33555.1"/>
    <property type="molecule type" value="Genomic_DNA"/>
</dbReference>
<dbReference type="Pfam" id="PF07811">
    <property type="entry name" value="TadE"/>
    <property type="match status" value="1"/>
</dbReference>
<protein>
    <submittedName>
        <fullName evidence="2">Pilus assembly protein</fullName>
    </submittedName>
</protein>
<keyword evidence="3" id="KW-1185">Reference proteome</keyword>
<comment type="caution">
    <text evidence="2">The sequence shown here is derived from an EMBL/GenBank/DDBJ whole genome shotgun (WGS) entry which is preliminary data.</text>
</comment>
<feature type="domain" description="TadE-like" evidence="1">
    <location>
        <begin position="5"/>
        <end position="47"/>
    </location>
</feature>
<dbReference type="InterPro" id="IPR012495">
    <property type="entry name" value="TadE-like_dom"/>
</dbReference>
<dbReference type="OrthoDB" id="3260904at2"/>
<dbReference type="Proteomes" id="UP000265768">
    <property type="component" value="Unassembled WGS sequence"/>
</dbReference>
<dbReference type="AlphaFoldDB" id="A0A3A4AVB4"/>
<accession>A0A3A4AVB4</accession>
<proteinExistence type="predicted"/>